<evidence type="ECO:0000313" key="3">
    <source>
        <dbReference type="Proteomes" id="UP000094444"/>
    </source>
</evidence>
<dbReference type="EMBL" id="MAVT02000347">
    <property type="protein sequence ID" value="POS76642.1"/>
    <property type="molecule type" value="Genomic_DNA"/>
</dbReference>
<reference evidence="2" key="1">
    <citation type="submission" date="2017-09" db="EMBL/GenBank/DDBJ databases">
        <title>Polyketide synthases of a Diaporthe helianthi virulent isolate.</title>
        <authorList>
            <person name="Baroncelli R."/>
        </authorList>
    </citation>
    <scope>NUCLEOTIDE SEQUENCE [LARGE SCALE GENOMIC DNA]</scope>
    <source>
        <strain evidence="2">7/96</strain>
    </source>
</reference>
<dbReference type="Proteomes" id="UP000094444">
    <property type="component" value="Unassembled WGS sequence"/>
</dbReference>
<comment type="caution">
    <text evidence="2">The sequence shown here is derived from an EMBL/GenBank/DDBJ whole genome shotgun (WGS) entry which is preliminary data.</text>
</comment>
<evidence type="ECO:0000256" key="1">
    <source>
        <dbReference type="SAM" id="SignalP"/>
    </source>
</evidence>
<feature type="signal peptide" evidence="1">
    <location>
        <begin position="1"/>
        <end position="18"/>
    </location>
</feature>
<gene>
    <name evidence="2" type="ORF">DHEL01_v204954</name>
</gene>
<protein>
    <recommendedName>
        <fullName evidence="4">Ecp2 effector protein domain-containing protein</fullName>
    </recommendedName>
</protein>
<evidence type="ECO:0000313" key="2">
    <source>
        <dbReference type="EMBL" id="POS76642.1"/>
    </source>
</evidence>
<dbReference type="OrthoDB" id="5236782at2759"/>
<sequence length="194" mass="21288">MNFHTLLLVLAMALIAGASQDAPETELVARGDVNETQFAGAVTSLQTTETIYSEDVSPVGEGWNLPGGGLYCNETTDTLISHTDVDDLVNIHFADWSTTALRRAGNGWMWKVVHKTGDVWRGTQIYVCNAGEYDAPFSVAGYRTINDILNRNCGDAGGRIRFFQWQLWVGRDATNDDGTFRWACATTPPPEAPK</sequence>
<evidence type="ECO:0008006" key="4">
    <source>
        <dbReference type="Google" id="ProtNLM"/>
    </source>
</evidence>
<name>A0A2P5I292_DIAHE</name>
<accession>A0A2P5I292</accession>
<feature type="chain" id="PRO_5015135302" description="Ecp2 effector protein domain-containing protein" evidence="1">
    <location>
        <begin position="19"/>
        <end position="194"/>
    </location>
</feature>
<dbReference type="InParanoid" id="A0A2P5I292"/>
<dbReference type="AlphaFoldDB" id="A0A2P5I292"/>
<organism evidence="2 3">
    <name type="scientific">Diaporthe helianthi</name>
    <dbReference type="NCBI Taxonomy" id="158607"/>
    <lineage>
        <taxon>Eukaryota</taxon>
        <taxon>Fungi</taxon>
        <taxon>Dikarya</taxon>
        <taxon>Ascomycota</taxon>
        <taxon>Pezizomycotina</taxon>
        <taxon>Sordariomycetes</taxon>
        <taxon>Sordariomycetidae</taxon>
        <taxon>Diaporthales</taxon>
        <taxon>Diaporthaceae</taxon>
        <taxon>Diaporthe</taxon>
    </lineage>
</organism>
<keyword evidence="1" id="KW-0732">Signal</keyword>
<proteinExistence type="predicted"/>
<keyword evidence="3" id="KW-1185">Reference proteome</keyword>